<dbReference type="InterPro" id="IPR008775">
    <property type="entry name" value="Phytyl_CoA_dOase-like"/>
</dbReference>
<proteinExistence type="predicted"/>
<keyword evidence="1" id="KW-0223">Dioxygenase</keyword>
<dbReference type="GO" id="GO:0016706">
    <property type="term" value="F:2-oxoglutarate-dependent dioxygenase activity"/>
    <property type="evidence" value="ECO:0007669"/>
    <property type="project" value="UniProtKB-ARBA"/>
</dbReference>
<dbReference type="Pfam" id="PF05721">
    <property type="entry name" value="PhyH"/>
    <property type="match status" value="1"/>
</dbReference>
<organism evidence="1 2">
    <name type="scientific">Flavobacterium anhuiense</name>
    <dbReference type="NCBI Taxonomy" id="459526"/>
    <lineage>
        <taxon>Bacteria</taxon>
        <taxon>Pseudomonadati</taxon>
        <taxon>Bacteroidota</taxon>
        <taxon>Flavobacteriia</taxon>
        <taxon>Flavobacteriales</taxon>
        <taxon>Flavobacteriaceae</taxon>
        <taxon>Flavobacterium</taxon>
    </lineage>
</organism>
<dbReference type="KEGG" id="fjg:BB050_02862"/>
<dbReference type="Proteomes" id="UP000093276">
    <property type="component" value="Chromosome"/>
</dbReference>
<dbReference type="PANTHER" id="PTHR31630:SF6">
    <property type="entry name" value="PHYTANOYL-COA DIOXYGENASE-RELATED"/>
    <property type="match status" value="1"/>
</dbReference>
<dbReference type="PANTHER" id="PTHR31630">
    <property type="entry name" value="PHYTANOYL-COA DIOXYGENASE-RELATED-RELATED"/>
    <property type="match status" value="1"/>
</dbReference>
<keyword evidence="1" id="KW-0560">Oxidoreductase</keyword>
<dbReference type="SUPFAM" id="SSF51197">
    <property type="entry name" value="Clavaminate synthase-like"/>
    <property type="match status" value="1"/>
</dbReference>
<dbReference type="AlphaFoldDB" id="A0AAC9D0Y5"/>
<evidence type="ECO:0000313" key="2">
    <source>
        <dbReference type="Proteomes" id="UP000093276"/>
    </source>
</evidence>
<dbReference type="GeneID" id="32308735"/>
<dbReference type="EMBL" id="CP016907">
    <property type="protein sequence ID" value="AOC95956.1"/>
    <property type="molecule type" value="Genomic_DNA"/>
</dbReference>
<dbReference type="RefSeq" id="WP_066033982.1">
    <property type="nucleotide sequence ID" value="NZ_CP016907.1"/>
</dbReference>
<evidence type="ECO:0000313" key="1">
    <source>
        <dbReference type="EMBL" id="AOC95956.1"/>
    </source>
</evidence>
<gene>
    <name evidence="1" type="ORF">BB050_02862</name>
</gene>
<name>A0AAC9D0Y5_9FLAO</name>
<sequence length="304" mass="35725">MPWNTLEQLWKRTVDPQNADLGQTNWNNEIKTLYQLGIGMEDALQFLYFEKPDYESFKIWINNRKRDIVIEPEDLTDDVLSEEDLEFWNQNGYVIVKNAISKEDCEDTQKAIWEYLKMDPNKKESWYESHEDLKGLMLNFSDHETLNRNRFSPRVKKAYEQLYKTTKIYKTIDKVSFNPPETENFNFLGSPLHWDMSLKKPLSFGLQGLLYLTDCGPNDGAFHCVPGFHNQINQWLDELKPHENPREKALQTLQSKPIIGQAGDFIIWHQALPHCATPNKGEKPRMVQYLTYLPDDYNAAGEWI</sequence>
<protein>
    <submittedName>
        <fullName evidence="1">Phytanoyl-CoA dioxygenase (PhyH)</fullName>
    </submittedName>
</protein>
<accession>A0AAC9D0Y5</accession>
<reference evidence="1 2" key="1">
    <citation type="submission" date="2016-08" db="EMBL/GenBank/DDBJ databases">
        <title>Complete genome sequence of Flavobacterium johnsoniae strain GSE09, a volatile-producing biocontrol agent isolated from cucumber (Cucumis sativus).</title>
        <authorList>
            <person name="Jeong J.-J."/>
            <person name="Oh J.Y."/>
            <person name="Jim Y.J."/>
            <person name="Sang M.K."/>
            <person name="Kim K.D."/>
        </authorList>
    </citation>
    <scope>NUCLEOTIDE SEQUENCE [LARGE SCALE GENOMIC DNA]</scope>
    <source>
        <strain evidence="1 2">GSE09</strain>
    </source>
</reference>
<dbReference type="Gene3D" id="2.60.120.620">
    <property type="entry name" value="q2cbj1_9rhob like domain"/>
    <property type="match status" value="1"/>
</dbReference>